<evidence type="ECO:0000256" key="3">
    <source>
        <dbReference type="ARBA" id="ARBA00004609"/>
    </source>
</evidence>
<dbReference type="GO" id="GO:0042973">
    <property type="term" value="F:glucan endo-1,3-beta-D-glucosidase activity"/>
    <property type="evidence" value="ECO:0007669"/>
    <property type="project" value="UniProtKB-EC"/>
</dbReference>
<dbReference type="GeneID" id="19977760"/>
<keyword evidence="8" id="KW-0134">Cell wall</keyword>
<keyword evidence="14" id="KW-0325">Glycoprotein</keyword>
<evidence type="ECO:0000256" key="20">
    <source>
        <dbReference type="ARBA" id="ARBA00032134"/>
    </source>
</evidence>
<dbReference type="GO" id="GO:0098552">
    <property type="term" value="C:side of membrane"/>
    <property type="evidence" value="ECO:0007669"/>
    <property type="project" value="UniProtKB-KW"/>
</dbReference>
<comment type="catalytic activity">
    <reaction evidence="1">
        <text>Hydrolysis of (1-&gt;3)-beta-D-glucosidic linkages in (1-&gt;3)-beta-D-glucans.</text>
        <dbReference type="EC" id="3.2.1.39"/>
    </reaction>
</comment>
<evidence type="ECO:0000256" key="19">
    <source>
        <dbReference type="ARBA" id="ARBA00025152"/>
    </source>
</evidence>
<evidence type="ECO:0000256" key="4">
    <source>
        <dbReference type="ARBA" id="ARBA00008773"/>
    </source>
</evidence>
<keyword evidence="7" id="KW-1003">Cell membrane</keyword>
<dbReference type="GO" id="GO:0005886">
    <property type="term" value="C:plasma membrane"/>
    <property type="evidence" value="ECO:0007669"/>
    <property type="project" value="UniProtKB-SubCell"/>
</dbReference>
<evidence type="ECO:0000256" key="1">
    <source>
        <dbReference type="ARBA" id="ARBA00000382"/>
    </source>
</evidence>
<evidence type="ECO:0000256" key="12">
    <source>
        <dbReference type="ARBA" id="ARBA00022801"/>
    </source>
</evidence>
<evidence type="ECO:0000256" key="22">
    <source>
        <dbReference type="SAM" id="SignalP"/>
    </source>
</evidence>
<sequence>MRSALFAVLATTALAYRGFNYGAVDLAGATRNRTSFQEEFQVARNLGTQGAFTSARLYTSLQGSSTDPIEAFDAAVNTNTSLLLGLWISGTSNIQNEVNAILSSAAKHGSAFVDLVVGISVGSEDVYRLTDRGVTSGAGPGVSPGDVANYVNQVRSALRGSPLQGKPIGHVDTYNTFVNSSGWMVPVVEAVDFVGMNAFPYFEDTKPNAIDNSNATFWADYDAVAAQVGGKEIWITETGWPSSGPRSGAAIPSVLNAETYFNEVYCSIAARDMNVWWYTLQDRDTDGGVPSFGVTSSGGHELKYEMSC</sequence>
<feature type="signal peptide" evidence="22">
    <location>
        <begin position="1"/>
        <end position="15"/>
    </location>
</feature>
<dbReference type="PANTHER" id="PTHR16631">
    <property type="entry name" value="GLUCAN 1,3-BETA-GLUCOSIDASE"/>
    <property type="match status" value="1"/>
</dbReference>
<evidence type="ECO:0000256" key="10">
    <source>
        <dbReference type="ARBA" id="ARBA00022622"/>
    </source>
</evidence>
<evidence type="ECO:0000256" key="6">
    <source>
        <dbReference type="ARBA" id="ARBA00019762"/>
    </source>
</evidence>
<dbReference type="Proteomes" id="UP000030752">
    <property type="component" value="Unassembled WGS sequence"/>
</dbReference>
<evidence type="ECO:0000256" key="7">
    <source>
        <dbReference type="ARBA" id="ARBA00022475"/>
    </source>
</evidence>
<gene>
    <name evidence="23" type="ORF">HMPREF1541_10421</name>
</gene>
<comment type="function">
    <text evidence="19">Glucanases play a role in cell expansion during growth, in cell-cell fusion during mating, and in spore release during sporulation. This enzyme may be involved in beta-glucan degradation and also function biosynthetically as a transglycosylase.</text>
</comment>
<dbReference type="GO" id="GO:0009986">
    <property type="term" value="C:cell surface"/>
    <property type="evidence" value="ECO:0007669"/>
    <property type="project" value="TreeGrafter"/>
</dbReference>
<evidence type="ECO:0000313" key="23">
    <source>
        <dbReference type="EMBL" id="ETN44751.1"/>
    </source>
</evidence>
<evidence type="ECO:0000256" key="8">
    <source>
        <dbReference type="ARBA" id="ARBA00022512"/>
    </source>
</evidence>
<organism evidence="23 24">
    <name type="scientific">Cyphellophora europaea (strain CBS 101466)</name>
    <name type="common">Phialophora europaea</name>
    <dbReference type="NCBI Taxonomy" id="1220924"/>
    <lineage>
        <taxon>Eukaryota</taxon>
        <taxon>Fungi</taxon>
        <taxon>Dikarya</taxon>
        <taxon>Ascomycota</taxon>
        <taxon>Pezizomycotina</taxon>
        <taxon>Eurotiomycetes</taxon>
        <taxon>Chaetothyriomycetidae</taxon>
        <taxon>Chaetothyriales</taxon>
        <taxon>Cyphellophoraceae</taxon>
        <taxon>Cyphellophora</taxon>
    </lineage>
</organism>
<dbReference type="GO" id="GO:0000272">
    <property type="term" value="P:polysaccharide catabolic process"/>
    <property type="evidence" value="ECO:0007669"/>
    <property type="project" value="UniProtKB-KW"/>
</dbReference>
<evidence type="ECO:0000256" key="21">
    <source>
        <dbReference type="ARBA" id="ARBA00032906"/>
    </source>
</evidence>
<evidence type="ECO:0000256" key="16">
    <source>
        <dbReference type="ARBA" id="ARBA00023288"/>
    </source>
</evidence>
<dbReference type="STRING" id="1220924.W2S7R7"/>
<dbReference type="InParanoid" id="W2S7R7"/>
<keyword evidence="12" id="KW-0378">Hydrolase</keyword>
<dbReference type="PROSITE" id="PS00587">
    <property type="entry name" value="GLYCOSYL_HYDROL_F17"/>
    <property type="match status" value="1"/>
</dbReference>
<dbReference type="HOGENOM" id="CLU_028820_0_0_1"/>
<dbReference type="SUPFAM" id="SSF51445">
    <property type="entry name" value="(Trans)glycosidases"/>
    <property type="match status" value="1"/>
</dbReference>
<dbReference type="GO" id="GO:0009277">
    <property type="term" value="C:fungal-type cell wall"/>
    <property type="evidence" value="ECO:0007669"/>
    <property type="project" value="TreeGrafter"/>
</dbReference>
<dbReference type="PANTHER" id="PTHR16631:SF13">
    <property type="entry name" value="GLUCAN ENDO-1,3-BETA-GLUCOSIDASE EGLC-RELATED"/>
    <property type="match status" value="1"/>
</dbReference>
<evidence type="ECO:0000313" key="24">
    <source>
        <dbReference type="Proteomes" id="UP000030752"/>
    </source>
</evidence>
<dbReference type="Gene3D" id="3.20.20.80">
    <property type="entry name" value="Glycosidases"/>
    <property type="match status" value="1"/>
</dbReference>
<keyword evidence="10" id="KW-0336">GPI-anchor</keyword>
<keyword evidence="9" id="KW-0964">Secreted</keyword>
<comment type="subcellular location">
    <subcellularLocation>
        <location evidence="3">Cell membrane</location>
        <topology evidence="3">Lipid-anchor</topology>
        <topology evidence="3">GPI-anchor</topology>
    </subcellularLocation>
    <subcellularLocation>
        <location evidence="2">Secreted</location>
        <location evidence="2">Cell wall</location>
    </subcellularLocation>
</comment>
<dbReference type="GO" id="GO:0071555">
    <property type="term" value="P:cell wall organization"/>
    <property type="evidence" value="ECO:0007669"/>
    <property type="project" value="UniProtKB-KW"/>
</dbReference>
<evidence type="ECO:0000256" key="15">
    <source>
        <dbReference type="ARBA" id="ARBA00023277"/>
    </source>
</evidence>
<feature type="chain" id="PRO_5012972023" description="Probable glucan endo-1,3-beta-glucosidase eglC" evidence="22">
    <location>
        <begin position="16"/>
        <end position="308"/>
    </location>
</feature>
<keyword evidence="13" id="KW-0472">Membrane</keyword>
<dbReference type="InterPro" id="IPR000490">
    <property type="entry name" value="Glyco_hydro_17"/>
</dbReference>
<dbReference type="eggNOG" id="ENOG502SI3D">
    <property type="taxonomic scope" value="Eukaryota"/>
</dbReference>
<dbReference type="InterPro" id="IPR017853">
    <property type="entry name" value="GH"/>
</dbReference>
<evidence type="ECO:0000256" key="5">
    <source>
        <dbReference type="ARBA" id="ARBA00012780"/>
    </source>
</evidence>
<comment type="similarity">
    <text evidence="4">Belongs to the glycosyl hydrolase 17 family.</text>
</comment>
<evidence type="ECO:0000256" key="11">
    <source>
        <dbReference type="ARBA" id="ARBA00022729"/>
    </source>
</evidence>
<evidence type="ECO:0000256" key="18">
    <source>
        <dbReference type="ARBA" id="ARBA00023326"/>
    </source>
</evidence>
<keyword evidence="15" id="KW-0119">Carbohydrate metabolism</keyword>
<name>W2S7R7_CYPE1</name>
<dbReference type="AlphaFoldDB" id="W2S7R7"/>
<keyword evidence="24" id="KW-1185">Reference proteome</keyword>
<accession>W2S7R7</accession>
<dbReference type="OrthoDB" id="77201at2759"/>
<evidence type="ECO:0000256" key="2">
    <source>
        <dbReference type="ARBA" id="ARBA00004191"/>
    </source>
</evidence>
<dbReference type="EMBL" id="KB822714">
    <property type="protein sequence ID" value="ETN44751.1"/>
    <property type="molecule type" value="Genomic_DNA"/>
</dbReference>
<evidence type="ECO:0000256" key="9">
    <source>
        <dbReference type="ARBA" id="ARBA00022525"/>
    </source>
</evidence>
<protein>
    <recommendedName>
        <fullName evidence="6">Probable glucan endo-1,3-beta-glucosidase eglC</fullName>
        <ecNumber evidence="5">3.2.1.39</ecNumber>
    </recommendedName>
    <alternativeName>
        <fullName evidence="20">Endo-1,3-beta-glucanase eglC</fullName>
    </alternativeName>
    <alternativeName>
        <fullName evidence="21">Laminarinase eglC</fullName>
    </alternativeName>
</protein>
<keyword evidence="17" id="KW-0961">Cell wall biogenesis/degradation</keyword>
<dbReference type="InterPro" id="IPR050732">
    <property type="entry name" value="Beta-glucan_modifiers"/>
</dbReference>
<dbReference type="GO" id="GO:0005576">
    <property type="term" value="C:extracellular region"/>
    <property type="evidence" value="ECO:0007669"/>
    <property type="project" value="TreeGrafter"/>
</dbReference>
<keyword evidence="16" id="KW-0449">Lipoprotein</keyword>
<dbReference type="RefSeq" id="XP_008713314.1">
    <property type="nucleotide sequence ID" value="XM_008715092.1"/>
</dbReference>
<reference evidence="23 24" key="1">
    <citation type="submission" date="2013-03" db="EMBL/GenBank/DDBJ databases">
        <title>The Genome Sequence of Phialophora europaea CBS 101466.</title>
        <authorList>
            <consortium name="The Broad Institute Genomics Platform"/>
            <person name="Cuomo C."/>
            <person name="de Hoog S."/>
            <person name="Gorbushina A."/>
            <person name="Walker B."/>
            <person name="Young S.K."/>
            <person name="Zeng Q."/>
            <person name="Gargeya S."/>
            <person name="Fitzgerald M."/>
            <person name="Haas B."/>
            <person name="Abouelleil A."/>
            <person name="Allen A.W."/>
            <person name="Alvarado L."/>
            <person name="Arachchi H.M."/>
            <person name="Berlin A.M."/>
            <person name="Chapman S.B."/>
            <person name="Gainer-Dewar J."/>
            <person name="Goldberg J."/>
            <person name="Griggs A."/>
            <person name="Gujja S."/>
            <person name="Hansen M."/>
            <person name="Howarth C."/>
            <person name="Imamovic A."/>
            <person name="Ireland A."/>
            <person name="Larimer J."/>
            <person name="McCowan C."/>
            <person name="Murphy C."/>
            <person name="Pearson M."/>
            <person name="Poon T.W."/>
            <person name="Priest M."/>
            <person name="Roberts A."/>
            <person name="Saif S."/>
            <person name="Shea T."/>
            <person name="Sisk P."/>
            <person name="Sykes S."/>
            <person name="Wortman J."/>
            <person name="Nusbaum C."/>
            <person name="Birren B."/>
        </authorList>
    </citation>
    <scope>NUCLEOTIDE SEQUENCE [LARGE SCALE GENOMIC DNA]</scope>
    <source>
        <strain evidence="23 24">CBS 101466</strain>
    </source>
</reference>
<evidence type="ECO:0000256" key="17">
    <source>
        <dbReference type="ARBA" id="ARBA00023316"/>
    </source>
</evidence>
<dbReference type="VEuPathDB" id="FungiDB:HMPREF1541_10421"/>
<evidence type="ECO:0000256" key="13">
    <source>
        <dbReference type="ARBA" id="ARBA00023136"/>
    </source>
</evidence>
<keyword evidence="11 22" id="KW-0732">Signal</keyword>
<evidence type="ECO:0000256" key="14">
    <source>
        <dbReference type="ARBA" id="ARBA00023180"/>
    </source>
</evidence>
<proteinExistence type="inferred from homology"/>
<keyword evidence="18" id="KW-0624">Polysaccharide degradation</keyword>
<dbReference type="EC" id="3.2.1.39" evidence="5"/>